<name>A0AAV2J2U0_KNICA</name>
<evidence type="ECO:0000256" key="3">
    <source>
        <dbReference type="ARBA" id="ARBA00022614"/>
    </source>
</evidence>
<evidence type="ECO:0000256" key="10">
    <source>
        <dbReference type="SAM" id="Phobius"/>
    </source>
</evidence>
<evidence type="ECO:0000256" key="9">
    <source>
        <dbReference type="SAM" id="MobiDB-lite"/>
    </source>
</evidence>
<dbReference type="GO" id="GO:0051965">
    <property type="term" value="P:positive regulation of synapse assembly"/>
    <property type="evidence" value="ECO:0007669"/>
    <property type="project" value="TreeGrafter"/>
</dbReference>
<dbReference type="InterPro" id="IPR003591">
    <property type="entry name" value="Leu-rich_rpt_typical-subtyp"/>
</dbReference>
<dbReference type="GO" id="GO:0007409">
    <property type="term" value="P:axonogenesis"/>
    <property type="evidence" value="ECO:0007669"/>
    <property type="project" value="TreeGrafter"/>
</dbReference>
<dbReference type="PANTHER" id="PTHR45773">
    <property type="entry name" value="SLIT AND NTRK-LIKE PROTEIN 4-RELATED"/>
    <property type="match status" value="1"/>
</dbReference>
<dbReference type="GO" id="GO:0098982">
    <property type="term" value="C:GABA-ergic synapse"/>
    <property type="evidence" value="ECO:0007669"/>
    <property type="project" value="TreeGrafter"/>
</dbReference>
<dbReference type="GO" id="GO:0098839">
    <property type="term" value="C:postsynaptic density membrane"/>
    <property type="evidence" value="ECO:0007669"/>
    <property type="project" value="TreeGrafter"/>
</dbReference>
<evidence type="ECO:0000259" key="12">
    <source>
        <dbReference type="SMART" id="SM00082"/>
    </source>
</evidence>
<evidence type="ECO:0000256" key="4">
    <source>
        <dbReference type="ARBA" id="ARBA00022692"/>
    </source>
</evidence>
<feature type="signal peptide" evidence="11">
    <location>
        <begin position="1"/>
        <end position="15"/>
    </location>
</feature>
<keyword evidence="4 10" id="KW-0812">Transmembrane</keyword>
<keyword evidence="5 11" id="KW-0732">Signal</keyword>
<reference evidence="13 14" key="1">
    <citation type="submission" date="2024-04" db="EMBL/GenBank/DDBJ databases">
        <authorList>
            <person name="Waldvogel A.-M."/>
            <person name="Schoenle A."/>
        </authorList>
    </citation>
    <scope>NUCLEOTIDE SEQUENCE [LARGE SCALE GENOMIC DNA]</scope>
</reference>
<gene>
    <name evidence="13" type="ORF">KC01_LOCUS3863</name>
</gene>
<dbReference type="InterPro" id="IPR000483">
    <property type="entry name" value="Cys-rich_flank_reg_C"/>
</dbReference>
<accession>A0AAV2J2U0</accession>
<dbReference type="AlphaFoldDB" id="A0AAV2J2U0"/>
<keyword evidence="7 10" id="KW-1133">Transmembrane helix</keyword>
<dbReference type="InterPro" id="IPR032675">
    <property type="entry name" value="LRR_dom_sf"/>
</dbReference>
<feature type="region of interest" description="Disordered" evidence="9">
    <location>
        <begin position="276"/>
        <end position="301"/>
    </location>
</feature>
<evidence type="ECO:0000313" key="13">
    <source>
        <dbReference type="EMBL" id="CAL1571772.1"/>
    </source>
</evidence>
<feature type="chain" id="PRO_5043438645" description="LRRCT domain-containing protein" evidence="11">
    <location>
        <begin position="16"/>
        <end position="752"/>
    </location>
</feature>
<dbReference type="SUPFAM" id="SSF52058">
    <property type="entry name" value="L domain-like"/>
    <property type="match status" value="1"/>
</dbReference>
<organism evidence="13 14">
    <name type="scientific">Knipowitschia caucasica</name>
    <name type="common">Caucasian dwarf goby</name>
    <name type="synonym">Pomatoschistus caucasicus</name>
    <dbReference type="NCBI Taxonomy" id="637954"/>
    <lineage>
        <taxon>Eukaryota</taxon>
        <taxon>Metazoa</taxon>
        <taxon>Chordata</taxon>
        <taxon>Craniata</taxon>
        <taxon>Vertebrata</taxon>
        <taxon>Euteleostomi</taxon>
        <taxon>Actinopterygii</taxon>
        <taxon>Neopterygii</taxon>
        <taxon>Teleostei</taxon>
        <taxon>Neoteleostei</taxon>
        <taxon>Acanthomorphata</taxon>
        <taxon>Gobiaria</taxon>
        <taxon>Gobiiformes</taxon>
        <taxon>Gobioidei</taxon>
        <taxon>Gobiidae</taxon>
        <taxon>Gobiinae</taxon>
        <taxon>Knipowitschia</taxon>
    </lineage>
</organism>
<keyword evidence="6" id="KW-0677">Repeat</keyword>
<protein>
    <recommendedName>
        <fullName evidence="12">LRRCT domain-containing protein</fullName>
    </recommendedName>
</protein>
<evidence type="ECO:0000256" key="7">
    <source>
        <dbReference type="ARBA" id="ARBA00022989"/>
    </source>
</evidence>
<dbReference type="PROSITE" id="PS51450">
    <property type="entry name" value="LRR"/>
    <property type="match status" value="1"/>
</dbReference>
<keyword evidence="3" id="KW-0433">Leucine-rich repeat</keyword>
<dbReference type="SMART" id="SM00369">
    <property type="entry name" value="LRR_TYP"/>
    <property type="match status" value="5"/>
</dbReference>
<keyword evidence="14" id="KW-1185">Reference proteome</keyword>
<dbReference type="Gene3D" id="3.80.10.10">
    <property type="entry name" value="Ribonuclease Inhibitor"/>
    <property type="match status" value="2"/>
</dbReference>
<evidence type="ECO:0000256" key="1">
    <source>
        <dbReference type="ARBA" id="ARBA00004479"/>
    </source>
</evidence>
<evidence type="ECO:0000256" key="2">
    <source>
        <dbReference type="ARBA" id="ARBA00010439"/>
    </source>
</evidence>
<dbReference type="EMBL" id="OZ035832">
    <property type="protein sequence ID" value="CAL1571772.1"/>
    <property type="molecule type" value="Genomic_DNA"/>
</dbReference>
<comment type="subcellular location">
    <subcellularLocation>
        <location evidence="1">Membrane</location>
        <topology evidence="1">Single-pass type I membrane protein</topology>
    </subcellularLocation>
</comment>
<dbReference type="Proteomes" id="UP001497482">
    <property type="component" value="Chromosome 10"/>
</dbReference>
<evidence type="ECO:0000256" key="5">
    <source>
        <dbReference type="ARBA" id="ARBA00022729"/>
    </source>
</evidence>
<evidence type="ECO:0000256" key="6">
    <source>
        <dbReference type="ARBA" id="ARBA00022737"/>
    </source>
</evidence>
<feature type="transmembrane region" description="Helical" evidence="10">
    <location>
        <begin position="487"/>
        <end position="511"/>
    </location>
</feature>
<dbReference type="PANTHER" id="PTHR45773:SF6">
    <property type="entry name" value="SLIT AND NTRK-LIKE PROTEIN 3"/>
    <property type="match status" value="1"/>
</dbReference>
<dbReference type="SMART" id="SM00082">
    <property type="entry name" value="LRRCT"/>
    <property type="match status" value="2"/>
</dbReference>
<evidence type="ECO:0000256" key="11">
    <source>
        <dbReference type="SAM" id="SignalP"/>
    </source>
</evidence>
<proteinExistence type="inferred from homology"/>
<dbReference type="InterPro" id="IPR001611">
    <property type="entry name" value="Leu-rich_rpt"/>
</dbReference>
<evidence type="ECO:0000313" key="14">
    <source>
        <dbReference type="Proteomes" id="UP001497482"/>
    </source>
</evidence>
<keyword evidence="8 10" id="KW-0472">Membrane</keyword>
<feature type="domain" description="LRRCT" evidence="12">
    <location>
        <begin position="179"/>
        <end position="229"/>
    </location>
</feature>
<feature type="domain" description="LRRCT" evidence="12">
    <location>
        <begin position="401"/>
        <end position="451"/>
    </location>
</feature>
<dbReference type="Pfam" id="PF13855">
    <property type="entry name" value="LRR_8"/>
    <property type="match status" value="1"/>
</dbReference>
<feature type="region of interest" description="Disordered" evidence="9">
    <location>
        <begin position="538"/>
        <end position="567"/>
    </location>
</feature>
<evidence type="ECO:0000256" key="8">
    <source>
        <dbReference type="ARBA" id="ARBA00023136"/>
    </source>
</evidence>
<sequence length="752" mass="84567">MLWVTLLSTIALGWSTPIPLLEDSEEIDEPCFEPCYCEVKEGIFHVHCDSKGFTNVSQISQIWSRPFKLNLQRNSMRKLYFNSFLHLNNAISINLESLEYLQADYNVIKRIESGAFRHLHKLRVLILNDNLIPVLPNYLFRSVSLTHLDLRGNRLKTLPYKGMLEYIGRSLMEIQLEENPWNCVCEIVQLKTWLERIPYTALVGEITCEYPFHLHGKDLREIKRNKLCPLLSDAEIEVMLGIPRIHFSNENTWPTKPSSMLSSSHITASSVEYLGRTTKPTRRPPKATRNPPTPRSIYPGLNQPPVAGYQTRPPIPIICPSGCICNLHINDLGLTPNSFSLMPSLQLVFLNDNVLRTLPADVFAGTNLARLNLRNNYFPSLPVRGVLEHLTSLVQIDLHQNPWDCSCDIIPLKQWVEKLSSVIVVGDVICKTPDFAVGKDLRSLEVGVLCPELKLSGPSPALPGDNLSGGDSDMGEARARGAVPLSVLILSLLILFISAVFVAAGLFAFVLRRRKNLPFRKRSEVDLTGIQMQCRIFEDSPRPSSSGNIATPEKPTPTLHSHSSHSHAHGHVYDYIPHPVTQMCNNPIYKPREGEIAEEGRQFTEKKDSGSSSNNYRTLLEKEREWTLAVSNSQLNTIVTVNHSTADMASFHENGGLCPTVIDSQRPTPTVGFVDCLYGTVPKLKDMHVAHAHPPGMQYPDLQQDARLKETLLFTAGKGCYPDPSQSDYLELRAKLQTKPDYLEVLEKSYRF</sequence>
<comment type="similarity">
    <text evidence="2">Belongs to the SLITRK family.</text>
</comment>